<name>A0A250FW40_9FLAO</name>
<gene>
    <name evidence="2" type="ORF">CGC58_06145</name>
</gene>
<dbReference type="Pfam" id="PF24693">
    <property type="entry name" value="DUF7660"/>
    <property type="match status" value="1"/>
</dbReference>
<evidence type="ECO:0000313" key="2">
    <source>
        <dbReference type="EMBL" id="ATA89340.1"/>
    </source>
</evidence>
<accession>A0A250FW40</accession>
<protein>
    <recommendedName>
        <fullName evidence="1">DUF7660 domain-containing protein</fullName>
    </recommendedName>
</protein>
<feature type="domain" description="DUF7660" evidence="1">
    <location>
        <begin position="12"/>
        <end position="85"/>
    </location>
</feature>
<evidence type="ECO:0000259" key="1">
    <source>
        <dbReference type="Pfam" id="PF24693"/>
    </source>
</evidence>
<sequence length="85" mass="10058">MNPNIHQIQVNTREDFAKFLEMLKNNLEHNPQDWENTTLPDFLDALSRYTEDIQQYYANTNQDIDANIANWSVFADIFKGAMIYE</sequence>
<dbReference type="OrthoDB" id="1373771at2"/>
<organism evidence="2 3">
    <name type="scientific">Capnocytophaga stomatis</name>
    <dbReference type="NCBI Taxonomy" id="1848904"/>
    <lineage>
        <taxon>Bacteria</taxon>
        <taxon>Pseudomonadati</taxon>
        <taxon>Bacteroidota</taxon>
        <taxon>Flavobacteriia</taxon>
        <taxon>Flavobacteriales</taxon>
        <taxon>Flavobacteriaceae</taxon>
        <taxon>Capnocytophaga</taxon>
    </lineage>
</organism>
<dbReference type="Proteomes" id="UP000217348">
    <property type="component" value="Chromosome"/>
</dbReference>
<evidence type="ECO:0000313" key="3">
    <source>
        <dbReference type="Proteomes" id="UP000217348"/>
    </source>
</evidence>
<dbReference type="InterPro" id="IPR056077">
    <property type="entry name" value="DUF7660"/>
</dbReference>
<dbReference type="AlphaFoldDB" id="A0A250FW40"/>
<reference evidence="3" key="1">
    <citation type="submission" date="2017-06" db="EMBL/GenBank/DDBJ databases">
        <title>Capnocytophaga spp. assemblies.</title>
        <authorList>
            <person name="Gulvik C.A."/>
        </authorList>
    </citation>
    <scope>NUCLEOTIDE SEQUENCE [LARGE SCALE GENOMIC DNA]</scope>
    <source>
        <strain evidence="3">H2177</strain>
    </source>
</reference>
<dbReference type="KEGG" id="csto:CGC58_06145"/>
<dbReference type="RefSeq" id="WP_095893491.1">
    <property type="nucleotide sequence ID" value="NZ_BOQF01000018.1"/>
</dbReference>
<dbReference type="EMBL" id="CP022387">
    <property type="protein sequence ID" value="ATA89340.1"/>
    <property type="molecule type" value="Genomic_DNA"/>
</dbReference>
<proteinExistence type="predicted"/>